<evidence type="ECO:0000313" key="1">
    <source>
        <dbReference type="EMBL" id="RUO81541.1"/>
    </source>
</evidence>
<evidence type="ECO:0000313" key="2">
    <source>
        <dbReference type="Proteomes" id="UP000287996"/>
    </source>
</evidence>
<organism evidence="1 2">
    <name type="scientific">Idiomarina tyrosinivorans</name>
    <dbReference type="NCBI Taxonomy" id="1445662"/>
    <lineage>
        <taxon>Bacteria</taxon>
        <taxon>Pseudomonadati</taxon>
        <taxon>Pseudomonadota</taxon>
        <taxon>Gammaproteobacteria</taxon>
        <taxon>Alteromonadales</taxon>
        <taxon>Idiomarinaceae</taxon>
        <taxon>Idiomarina</taxon>
    </lineage>
</organism>
<reference evidence="1 2" key="1">
    <citation type="journal article" date="2011" name="Front. Microbiol.">
        <title>Genomic signatures of strain selection and enhancement in Bacillus atrophaeus var. globigii, a historical biowarfare simulant.</title>
        <authorList>
            <person name="Gibbons H.S."/>
            <person name="Broomall S.M."/>
            <person name="McNew L.A."/>
            <person name="Daligault H."/>
            <person name="Chapman C."/>
            <person name="Bruce D."/>
            <person name="Karavis M."/>
            <person name="Krepps M."/>
            <person name="McGregor P.A."/>
            <person name="Hong C."/>
            <person name="Park K.H."/>
            <person name="Akmal A."/>
            <person name="Feldman A."/>
            <person name="Lin J.S."/>
            <person name="Chang W.E."/>
            <person name="Higgs B.W."/>
            <person name="Demirev P."/>
            <person name="Lindquist J."/>
            <person name="Liem A."/>
            <person name="Fochler E."/>
            <person name="Read T.D."/>
            <person name="Tapia R."/>
            <person name="Johnson S."/>
            <person name="Bishop-Lilly K.A."/>
            <person name="Detter C."/>
            <person name="Han C."/>
            <person name="Sozhamannan S."/>
            <person name="Rosenzweig C.N."/>
            <person name="Skowronski E.W."/>
        </authorList>
    </citation>
    <scope>NUCLEOTIDE SEQUENCE [LARGE SCALE GENOMIC DNA]</scope>
    <source>
        <strain evidence="1 2">CC-PW-9</strain>
    </source>
</reference>
<dbReference type="Gene3D" id="3.40.50.150">
    <property type="entry name" value="Vaccinia Virus protein VP39"/>
    <property type="match status" value="1"/>
</dbReference>
<gene>
    <name evidence="1" type="ORF">CWI84_01940</name>
</gene>
<dbReference type="InterPro" id="IPR029063">
    <property type="entry name" value="SAM-dependent_MTases_sf"/>
</dbReference>
<comment type="caution">
    <text evidence="1">The sequence shown here is derived from an EMBL/GenBank/DDBJ whole genome shotgun (WGS) entry which is preliminary data.</text>
</comment>
<dbReference type="Pfam" id="PF06080">
    <property type="entry name" value="DUF938"/>
    <property type="match status" value="1"/>
</dbReference>
<dbReference type="GO" id="GO:0032259">
    <property type="term" value="P:methylation"/>
    <property type="evidence" value="ECO:0007669"/>
    <property type="project" value="UniProtKB-KW"/>
</dbReference>
<proteinExistence type="predicted"/>
<name>A0A432ZUK6_9GAMM</name>
<keyword evidence="2" id="KW-1185">Reference proteome</keyword>
<dbReference type="OrthoDB" id="5563826at2"/>
<dbReference type="Proteomes" id="UP000287996">
    <property type="component" value="Unassembled WGS sequence"/>
</dbReference>
<dbReference type="SUPFAM" id="SSF53335">
    <property type="entry name" value="S-adenosyl-L-methionine-dependent methyltransferases"/>
    <property type="match status" value="1"/>
</dbReference>
<sequence length="197" mass="21893">MPELPFSQACENNKDTILAVLKRAFGDSQNVVEIGSGTGQHAVYFAKQLPHCHWQPTDQAHYLPDLNLRLQQQGPDNLLPAQVFDVFAAPPVGQFDALFTANTCHIMPKAGVEKLFQHLNHGLASVKTLCIYGPFNDNGVFTSASNQAFDQHLKARDPQMGLRDKQWLEQLGNDVGFSLAGMHLMPANNMLLVMQRR</sequence>
<dbReference type="EMBL" id="PIQH01000001">
    <property type="protein sequence ID" value="RUO81541.1"/>
    <property type="molecule type" value="Genomic_DNA"/>
</dbReference>
<dbReference type="GO" id="GO:0008168">
    <property type="term" value="F:methyltransferase activity"/>
    <property type="evidence" value="ECO:0007669"/>
    <property type="project" value="UniProtKB-KW"/>
</dbReference>
<dbReference type="PANTHER" id="PTHR20974">
    <property type="entry name" value="UPF0585 PROTEIN CG18661"/>
    <property type="match status" value="1"/>
</dbReference>
<dbReference type="RefSeq" id="WP_126840882.1">
    <property type="nucleotide sequence ID" value="NZ_PIQH01000001.1"/>
</dbReference>
<keyword evidence="1" id="KW-0808">Transferase</keyword>
<accession>A0A432ZUK6</accession>
<keyword evidence="1" id="KW-0489">Methyltransferase</keyword>
<dbReference type="AlphaFoldDB" id="A0A432ZUK6"/>
<dbReference type="PANTHER" id="PTHR20974:SF0">
    <property type="entry name" value="UPF0585 PROTEIN CG18661"/>
    <property type="match status" value="1"/>
</dbReference>
<dbReference type="InterPro" id="IPR010342">
    <property type="entry name" value="DUF938"/>
</dbReference>
<protein>
    <submittedName>
        <fullName evidence="1">Methylase</fullName>
    </submittedName>
</protein>